<reference evidence="2" key="1">
    <citation type="submission" date="2020-11" db="EMBL/GenBank/DDBJ databases">
        <authorList>
            <person name="Tran Van P."/>
        </authorList>
    </citation>
    <scope>NUCLEOTIDE SEQUENCE</scope>
</reference>
<keyword evidence="1" id="KW-1133">Transmembrane helix</keyword>
<proteinExistence type="predicted"/>
<keyword evidence="1" id="KW-0812">Transmembrane</keyword>
<protein>
    <submittedName>
        <fullName evidence="2">Uncharacterized protein</fullName>
    </submittedName>
</protein>
<name>A0A7R9LUC1_9ACAR</name>
<accession>A0A7R9LUC1</accession>
<sequence length="67" mass="7146">MSKGDLQDCMESESCFRGVKITLIILHSLSIIFLIIGAILVTILLTAASAQVDKNTASTTYTGNRAS</sequence>
<dbReference type="Proteomes" id="UP000759131">
    <property type="component" value="Unassembled WGS sequence"/>
</dbReference>
<keyword evidence="3" id="KW-1185">Reference proteome</keyword>
<dbReference type="EMBL" id="CAJPIZ010041178">
    <property type="protein sequence ID" value="CAG2121689.1"/>
    <property type="molecule type" value="Genomic_DNA"/>
</dbReference>
<feature type="transmembrane region" description="Helical" evidence="1">
    <location>
        <begin position="21"/>
        <end position="45"/>
    </location>
</feature>
<evidence type="ECO:0000313" key="2">
    <source>
        <dbReference type="EMBL" id="CAD7647829.1"/>
    </source>
</evidence>
<feature type="non-terminal residue" evidence="2">
    <location>
        <position position="67"/>
    </location>
</feature>
<evidence type="ECO:0000256" key="1">
    <source>
        <dbReference type="SAM" id="Phobius"/>
    </source>
</evidence>
<gene>
    <name evidence="2" type="ORF">OSB1V03_LOCUS21635</name>
</gene>
<evidence type="ECO:0000313" key="3">
    <source>
        <dbReference type="Proteomes" id="UP000759131"/>
    </source>
</evidence>
<organism evidence="2">
    <name type="scientific">Medioppia subpectinata</name>
    <dbReference type="NCBI Taxonomy" id="1979941"/>
    <lineage>
        <taxon>Eukaryota</taxon>
        <taxon>Metazoa</taxon>
        <taxon>Ecdysozoa</taxon>
        <taxon>Arthropoda</taxon>
        <taxon>Chelicerata</taxon>
        <taxon>Arachnida</taxon>
        <taxon>Acari</taxon>
        <taxon>Acariformes</taxon>
        <taxon>Sarcoptiformes</taxon>
        <taxon>Oribatida</taxon>
        <taxon>Brachypylina</taxon>
        <taxon>Oppioidea</taxon>
        <taxon>Oppiidae</taxon>
        <taxon>Medioppia</taxon>
    </lineage>
</organism>
<dbReference type="EMBL" id="OC895753">
    <property type="protein sequence ID" value="CAD7647829.1"/>
    <property type="molecule type" value="Genomic_DNA"/>
</dbReference>
<dbReference type="AlphaFoldDB" id="A0A7R9LUC1"/>
<keyword evidence="1" id="KW-0472">Membrane</keyword>